<proteinExistence type="predicted"/>
<dbReference type="EMBL" id="CAMXCT020002047">
    <property type="protein sequence ID" value="CAL1148592.1"/>
    <property type="molecule type" value="Genomic_DNA"/>
</dbReference>
<evidence type="ECO:0000313" key="2">
    <source>
        <dbReference type="EMBL" id="CAI3995217.1"/>
    </source>
</evidence>
<sequence length="789" mass="85165">DLFCSRLQGKWKRKFFTKRKSDSSQSLGQDSTSSDAVAPPACPENHEPQTTSTPEAEPVRCGGSLPSLPTRPSFPVDMNLHQPLNVGLMEELSSDSEDLEPQDAARLPVINNGASPPWSQPSSSASACAMGVFAPPASCFSHFGNRAGIADGLHPSGQNPMDVEEVDSSSDHDVGDVYLPTLGLQNGVNWPKIDVPGGSLSSDDDGDGEGLASAGVPAPFCPEQLPVDDLALMLEDTQVFPGIEKEQEQQVYLPSLGHVAWPQVDAPRPAAADFVSWDDRLRLPEEESQPFEDSIPDSILTPRNLQWMQAKGYAIPSSLQHLLPTRREPDEESEAGSMVGSPGTCLDSSSEIAFADTLADADIVGDHGLDTPSQLQCLDRDQALLEAEKVALSINPGADGTLPMNPEQVEEAIGEAISACLRQEKEQKVQIFEVEESQTFVVEESQIFGVEESQCMQDSEPVCAMENSLHTPEPREKLSDKGHAHSSEKKPNESSKRKLAFHHIPPECRKRLRPLASDQVAEVNGMITEAYGADYFGSSDGGPKISQDVAREDDPSVSSGHGHQAKGSEDDDDMEYGNADAVAEEGDAGDDDAGVPCEAGQGLIFKLLCLYACLVVASQQAASDDFVPLRNADQRKLRESAKPKKKKKDSAPKAAAKAGPKAKGKAKAKSKATKNLPEKEAPKKVKSEQLVSKEDQARTFVATAGYCITPYWTRLQVGVKDKKQQKQVWTTTMATPLSFEGKVRLGNLVVEFATENPAASRDVLYNFADAKIAEWALEKRNARLGLEAD</sequence>
<dbReference type="AlphaFoldDB" id="A0A9P1CQD3"/>
<feature type="region of interest" description="Disordered" evidence="1">
    <location>
        <begin position="325"/>
        <end position="344"/>
    </location>
</feature>
<accession>A0A9P1CQD3</accession>
<dbReference type="EMBL" id="CAMXCT030002047">
    <property type="protein sequence ID" value="CAL4782529.1"/>
    <property type="molecule type" value="Genomic_DNA"/>
</dbReference>
<reference evidence="2" key="1">
    <citation type="submission" date="2022-10" db="EMBL/GenBank/DDBJ databases">
        <authorList>
            <person name="Chen Y."/>
            <person name="Dougan E. K."/>
            <person name="Chan C."/>
            <person name="Rhodes N."/>
            <person name="Thang M."/>
        </authorList>
    </citation>
    <scope>NUCLEOTIDE SEQUENCE</scope>
</reference>
<gene>
    <name evidence="2" type="ORF">C1SCF055_LOCUS21807</name>
</gene>
<feature type="region of interest" description="Disordered" evidence="1">
    <location>
        <begin position="17"/>
        <end position="77"/>
    </location>
</feature>
<evidence type="ECO:0000256" key="1">
    <source>
        <dbReference type="SAM" id="MobiDB-lite"/>
    </source>
</evidence>
<feature type="compositionally biased region" description="Low complexity" evidence="1">
    <location>
        <begin position="23"/>
        <end position="35"/>
    </location>
</feature>
<dbReference type="EMBL" id="CAMXCT010002047">
    <property type="protein sequence ID" value="CAI3995217.1"/>
    <property type="molecule type" value="Genomic_DNA"/>
</dbReference>
<keyword evidence="4" id="KW-1185">Reference proteome</keyword>
<feature type="region of interest" description="Disordered" evidence="1">
    <location>
        <begin position="465"/>
        <end position="503"/>
    </location>
</feature>
<name>A0A9P1CQD3_9DINO</name>
<evidence type="ECO:0000313" key="3">
    <source>
        <dbReference type="EMBL" id="CAL4782529.1"/>
    </source>
</evidence>
<organism evidence="2">
    <name type="scientific">Cladocopium goreaui</name>
    <dbReference type="NCBI Taxonomy" id="2562237"/>
    <lineage>
        <taxon>Eukaryota</taxon>
        <taxon>Sar</taxon>
        <taxon>Alveolata</taxon>
        <taxon>Dinophyceae</taxon>
        <taxon>Suessiales</taxon>
        <taxon>Symbiodiniaceae</taxon>
        <taxon>Cladocopium</taxon>
    </lineage>
</organism>
<reference evidence="3 4" key="2">
    <citation type="submission" date="2024-05" db="EMBL/GenBank/DDBJ databases">
        <authorList>
            <person name="Chen Y."/>
            <person name="Shah S."/>
            <person name="Dougan E. K."/>
            <person name="Thang M."/>
            <person name="Chan C."/>
        </authorList>
    </citation>
    <scope>NUCLEOTIDE SEQUENCE [LARGE SCALE GENOMIC DNA]</scope>
</reference>
<evidence type="ECO:0000313" key="4">
    <source>
        <dbReference type="Proteomes" id="UP001152797"/>
    </source>
</evidence>
<protein>
    <submittedName>
        <fullName evidence="2">Uncharacterized protein</fullName>
    </submittedName>
</protein>
<feature type="compositionally biased region" description="Basic and acidic residues" evidence="1">
    <location>
        <begin position="472"/>
        <end position="496"/>
    </location>
</feature>
<feature type="compositionally biased region" description="Basic and acidic residues" evidence="1">
    <location>
        <begin position="676"/>
        <end position="690"/>
    </location>
</feature>
<feature type="compositionally biased region" description="Acidic residues" evidence="1">
    <location>
        <begin position="582"/>
        <end position="593"/>
    </location>
</feature>
<feature type="region of interest" description="Disordered" evidence="1">
    <location>
        <begin position="537"/>
        <end position="593"/>
    </location>
</feature>
<dbReference type="Proteomes" id="UP001152797">
    <property type="component" value="Unassembled WGS sequence"/>
</dbReference>
<feature type="compositionally biased region" description="Basic residues" evidence="1">
    <location>
        <begin position="660"/>
        <end position="672"/>
    </location>
</feature>
<comment type="caution">
    <text evidence="2">The sequence shown here is derived from an EMBL/GenBank/DDBJ whole genome shotgun (WGS) entry which is preliminary data.</text>
</comment>
<feature type="region of interest" description="Disordered" evidence="1">
    <location>
        <begin position="635"/>
        <end position="690"/>
    </location>
</feature>
<feature type="non-terminal residue" evidence="2">
    <location>
        <position position="1"/>
    </location>
</feature>